<proteinExistence type="predicted"/>
<dbReference type="GO" id="GO:0034511">
    <property type="term" value="F:U3 snoRNA binding"/>
    <property type="evidence" value="ECO:0007669"/>
    <property type="project" value="TreeGrafter"/>
</dbReference>
<feature type="region of interest" description="Disordered" evidence="1">
    <location>
        <begin position="250"/>
        <end position="309"/>
    </location>
</feature>
<dbReference type="GO" id="GO:0005525">
    <property type="term" value="F:GTP binding"/>
    <property type="evidence" value="ECO:0007669"/>
    <property type="project" value="TreeGrafter"/>
</dbReference>
<dbReference type="OrthoDB" id="119302at2759"/>
<protein>
    <submittedName>
        <fullName evidence="2">Ribosome biogenesis protein BMS1/TSR1, AARP2CN</fullName>
    </submittedName>
</protein>
<dbReference type="AlphaFoldDB" id="A0A2U1KNT8"/>
<dbReference type="GO" id="GO:0000462">
    <property type="term" value="P:maturation of SSU-rRNA from tricistronic rRNA transcript (SSU-rRNA, 5.8S rRNA, LSU-rRNA)"/>
    <property type="evidence" value="ECO:0007669"/>
    <property type="project" value="TreeGrafter"/>
</dbReference>
<evidence type="ECO:0000313" key="2">
    <source>
        <dbReference type="EMBL" id="PWA38378.1"/>
    </source>
</evidence>
<name>A0A2U1KNT8_ARTAN</name>
<accession>A0A2U1KNT8</accession>
<keyword evidence="3" id="KW-1185">Reference proteome</keyword>
<organism evidence="2 3">
    <name type="scientific">Artemisia annua</name>
    <name type="common">Sweet wormwood</name>
    <dbReference type="NCBI Taxonomy" id="35608"/>
    <lineage>
        <taxon>Eukaryota</taxon>
        <taxon>Viridiplantae</taxon>
        <taxon>Streptophyta</taxon>
        <taxon>Embryophyta</taxon>
        <taxon>Tracheophyta</taxon>
        <taxon>Spermatophyta</taxon>
        <taxon>Magnoliopsida</taxon>
        <taxon>eudicotyledons</taxon>
        <taxon>Gunneridae</taxon>
        <taxon>Pentapetalae</taxon>
        <taxon>asterids</taxon>
        <taxon>campanulids</taxon>
        <taxon>Asterales</taxon>
        <taxon>Asteraceae</taxon>
        <taxon>Asteroideae</taxon>
        <taxon>Anthemideae</taxon>
        <taxon>Artemisiinae</taxon>
        <taxon>Artemisia</taxon>
    </lineage>
</organism>
<comment type="caution">
    <text evidence="2">The sequence shown here is derived from an EMBL/GenBank/DDBJ whole genome shotgun (WGS) entry which is preliminary data.</text>
</comment>
<dbReference type="EMBL" id="PKPP01015705">
    <property type="protein sequence ID" value="PWA38378.1"/>
    <property type="molecule type" value="Genomic_DNA"/>
</dbReference>
<evidence type="ECO:0000313" key="3">
    <source>
        <dbReference type="Proteomes" id="UP000245207"/>
    </source>
</evidence>
<feature type="compositionally biased region" description="Acidic residues" evidence="1">
    <location>
        <begin position="255"/>
        <end position="270"/>
    </location>
</feature>
<dbReference type="GO" id="GO:0000479">
    <property type="term" value="P:endonucleolytic cleavage of tricistronic rRNA transcript (SSU-rRNA, 5.8S rRNA, LSU-rRNA)"/>
    <property type="evidence" value="ECO:0007669"/>
    <property type="project" value="TreeGrafter"/>
</dbReference>
<gene>
    <name evidence="2" type="ORF">CTI12_AA581970</name>
</gene>
<dbReference type="STRING" id="35608.A0A2U1KNT8"/>
<dbReference type="Proteomes" id="UP000245207">
    <property type="component" value="Unassembled WGS sequence"/>
</dbReference>
<dbReference type="PANTHER" id="PTHR12858">
    <property type="entry name" value="RIBOSOME BIOGENESIS PROTEIN"/>
    <property type="match status" value="1"/>
</dbReference>
<evidence type="ECO:0000256" key="1">
    <source>
        <dbReference type="SAM" id="MobiDB-lite"/>
    </source>
</evidence>
<dbReference type="GO" id="GO:0003924">
    <property type="term" value="F:GTPase activity"/>
    <property type="evidence" value="ECO:0007669"/>
    <property type="project" value="TreeGrafter"/>
</dbReference>
<sequence length="410" mass="45151">MGARLKKQDCNATKGARAVQLKRNKMGLLSLLSNESTGTPLPAVSSSEYRLRATGLLSLLSNESTGTPLPAVSSSEYRLRATVLQALHGEFMACLEMAKFMFLFKEQRPIIPLPAYTTTLAYGSKGEVDMVADGPGKCTLLVTVPNIVMIRFIYMVLGIFNWERLNFSRIHVQKEGDFMDADEVNDSPVIRTLIPDPMKQEPLLVENIPDPLEGEQTWPTEAEMAEADRVHKEKKQKKRSLPRGTSEYQAAWIVDDSEVSGSDSDDEDGSDNGMVVDEGEQDFTNPTDRQKFGLEDDQASLKLGDSDDETEAESMMMKIAKRAIASKYPAEVDAPVDIPARKRFAKYRGLKVTDDSICLHPAAASTDASRQPMVSFELFTTFTADTSSAAYIMPAAVTVKDTFFAASTQS</sequence>
<dbReference type="InterPro" id="IPR039761">
    <property type="entry name" value="Bms1/Tsr1"/>
</dbReference>
<reference evidence="2 3" key="1">
    <citation type="journal article" date="2018" name="Mol. Plant">
        <title>The genome of Artemisia annua provides insight into the evolution of Asteraceae family and artemisinin biosynthesis.</title>
        <authorList>
            <person name="Shen Q."/>
            <person name="Zhang L."/>
            <person name="Liao Z."/>
            <person name="Wang S."/>
            <person name="Yan T."/>
            <person name="Shi P."/>
            <person name="Liu M."/>
            <person name="Fu X."/>
            <person name="Pan Q."/>
            <person name="Wang Y."/>
            <person name="Lv Z."/>
            <person name="Lu X."/>
            <person name="Zhang F."/>
            <person name="Jiang W."/>
            <person name="Ma Y."/>
            <person name="Chen M."/>
            <person name="Hao X."/>
            <person name="Li L."/>
            <person name="Tang Y."/>
            <person name="Lv G."/>
            <person name="Zhou Y."/>
            <person name="Sun X."/>
            <person name="Brodelius P.E."/>
            <person name="Rose J.K.C."/>
            <person name="Tang K."/>
        </authorList>
    </citation>
    <scope>NUCLEOTIDE SEQUENCE [LARGE SCALE GENOMIC DNA]</scope>
    <source>
        <strain evidence="3">cv. Huhao1</strain>
        <tissue evidence="2">Leaf</tissue>
    </source>
</reference>
<dbReference type="PANTHER" id="PTHR12858:SF1">
    <property type="entry name" value="PRE-RRNA-PROCESSING PROTEIN TSR1 HOMOLOG"/>
    <property type="match status" value="1"/>
</dbReference>
<dbReference type="GO" id="GO:0030688">
    <property type="term" value="C:preribosome, small subunit precursor"/>
    <property type="evidence" value="ECO:0007669"/>
    <property type="project" value="TreeGrafter"/>
</dbReference>